<proteinExistence type="inferred from homology"/>
<dbReference type="SUPFAM" id="SSF53137">
    <property type="entry name" value="Translational machinery components"/>
    <property type="match status" value="1"/>
</dbReference>
<dbReference type="Gene3D" id="3.30.420.60">
    <property type="entry name" value="eRF1 domain 2"/>
    <property type="match status" value="1"/>
</dbReference>
<reference evidence="7" key="1">
    <citation type="submission" date="2019-11" db="EMBL/GenBank/DDBJ databases">
        <title>Leishmania tarentolae CDS.</title>
        <authorList>
            <person name="Goto Y."/>
            <person name="Yamagishi J."/>
        </authorList>
    </citation>
    <scope>NUCLEOTIDE SEQUENCE [LARGE SCALE GENOMIC DNA]</scope>
    <source>
        <strain evidence="7">Parrot Tar II</strain>
    </source>
</reference>
<dbReference type="FunFam" id="3.30.1330.30:FF:000068">
    <property type="entry name" value="Protein pelota homolog"/>
    <property type="match status" value="1"/>
</dbReference>
<dbReference type="OrthoDB" id="10249111at2759"/>
<accession>A0A640KI36</accession>
<dbReference type="GO" id="GO:0005737">
    <property type="term" value="C:cytoplasm"/>
    <property type="evidence" value="ECO:0007669"/>
    <property type="project" value="UniProtKB-SubCell"/>
</dbReference>
<comment type="caution">
    <text evidence="7">The sequence shown here is derived from an EMBL/GenBank/DDBJ whole genome shotgun (WGS) entry which is preliminary data.</text>
</comment>
<dbReference type="InterPro" id="IPR038069">
    <property type="entry name" value="Pelota/DOM34_N"/>
</dbReference>
<dbReference type="GO" id="GO:0032790">
    <property type="term" value="P:ribosome disassembly"/>
    <property type="evidence" value="ECO:0007669"/>
    <property type="project" value="TreeGrafter"/>
</dbReference>
<dbReference type="InterPro" id="IPR058547">
    <property type="entry name" value="Pelota_N"/>
</dbReference>
<dbReference type="SUPFAM" id="SSF159065">
    <property type="entry name" value="Dom34/Pelota N-terminal domain-like"/>
    <property type="match status" value="1"/>
</dbReference>
<dbReference type="Gene3D" id="2.30.30.870">
    <property type="entry name" value="Pelota, domain A"/>
    <property type="match status" value="1"/>
</dbReference>
<dbReference type="InterPro" id="IPR004405">
    <property type="entry name" value="TF_pelota"/>
</dbReference>
<sequence length="496" mass="55607">MLEGKKGTLSWLALPCQFLDRPVPSPCAVWSCTSRPLVTEWHRSPSSLLLLIPGKHSTRSGCSLPTVNDLEACAASVIESHAHRQLKRTQMRLLGKAAHPDGSMEVRVSVGNSEDLWHLYNFILVGDLVLTKTRRKVPRENALGTLAAEMKMLNLEVEVKHIAFTPDELRIQGVNKKENSFVKTGAHHTLTVHASPPQEVRITKPEWDTICEDRLKDACDESGKADTAAVLMSFGDAQVILLTPSFMHIKARVEVNISKKHKNDGKARDKSIERFFKQSLDALTTHVDFEKTKLVLLCSPGHVREEFYTYIREVTQRVDHGPLREMFLNLSKFLLVKVSSTTISGLKEALSDPAVAQRMESTKCLDDIRMWEKFQDTMNKDPDRCVYTPQYVYYAAMAGAVGGLMISDDVFRSENPTERRFFLSLVNFVRESGASTVNVFSSKHVTGEQLTQLGSVAAVLRFSCPEIDEMEVVPEFLASKEVEEFIRANATSRVTV</sequence>
<dbReference type="GO" id="GO:0070481">
    <property type="term" value="P:nuclear-transcribed mRNA catabolic process, non-stop decay"/>
    <property type="evidence" value="ECO:0007669"/>
    <property type="project" value="InterPro"/>
</dbReference>
<evidence type="ECO:0000256" key="2">
    <source>
        <dbReference type="ARBA" id="ARBA00004496"/>
    </source>
</evidence>
<keyword evidence="8" id="KW-1185">Reference proteome</keyword>
<dbReference type="SUPFAM" id="SSF55315">
    <property type="entry name" value="L30e-like"/>
    <property type="match status" value="1"/>
</dbReference>
<feature type="domain" description="eRF1/Pelota-like N-terminal" evidence="6">
    <location>
        <begin position="91"/>
        <end position="220"/>
    </location>
</feature>
<dbReference type="Gene3D" id="3.30.1330.30">
    <property type="match status" value="1"/>
</dbReference>
<dbReference type="InterPro" id="IPR005142">
    <property type="entry name" value="eRF1_3"/>
</dbReference>
<evidence type="ECO:0000313" key="8">
    <source>
        <dbReference type="Proteomes" id="UP000419144"/>
    </source>
</evidence>
<comment type="similarity">
    <text evidence="3">Belongs to the eukaryotic release factor 1 family. Pelota subfamily.</text>
</comment>
<evidence type="ECO:0000256" key="4">
    <source>
        <dbReference type="ARBA" id="ARBA00022490"/>
    </source>
</evidence>
<dbReference type="SMART" id="SM01194">
    <property type="entry name" value="eRF1_1"/>
    <property type="match status" value="1"/>
</dbReference>
<comment type="subcellular location">
    <subcellularLocation>
        <location evidence="2">Cytoplasm</location>
    </subcellularLocation>
</comment>
<dbReference type="PANTHER" id="PTHR10853:SF0">
    <property type="entry name" value="PROTEIN PELOTA HOMOLOG"/>
    <property type="match status" value="1"/>
</dbReference>
<dbReference type="InterPro" id="IPR042226">
    <property type="entry name" value="eFR1_2_sf"/>
</dbReference>
<dbReference type="InterPro" id="IPR005140">
    <property type="entry name" value="eRF1_Pelota-like_N"/>
</dbReference>
<dbReference type="GO" id="GO:0070966">
    <property type="term" value="P:nuclear-transcribed mRNA catabolic process, no-go decay"/>
    <property type="evidence" value="ECO:0007669"/>
    <property type="project" value="InterPro"/>
</dbReference>
<dbReference type="FunFam" id="3.30.420.60:FF:000009">
    <property type="entry name" value="Protein pelota homolog"/>
    <property type="match status" value="1"/>
</dbReference>
<dbReference type="Pfam" id="PF03464">
    <property type="entry name" value="eRF1_2"/>
    <property type="match status" value="1"/>
</dbReference>
<evidence type="ECO:0000256" key="5">
    <source>
        <dbReference type="ARBA" id="ARBA00022723"/>
    </source>
</evidence>
<dbReference type="PANTHER" id="PTHR10853">
    <property type="entry name" value="PELOTA"/>
    <property type="match status" value="1"/>
</dbReference>
<protein>
    <recommendedName>
        <fullName evidence="6">eRF1/Pelota-like N-terminal domain-containing protein</fullName>
    </recommendedName>
</protein>
<dbReference type="VEuPathDB" id="TriTrypDB:LtaPh_2601900"/>
<comment type="cofactor">
    <cofactor evidence="1">
        <name>a divalent metal cation</name>
        <dbReference type="ChEBI" id="CHEBI:60240"/>
    </cofactor>
</comment>
<keyword evidence="4" id="KW-0963">Cytoplasm</keyword>
<gene>
    <name evidence="7" type="ORF">LtaPh_2601900</name>
</gene>
<dbReference type="FunFam" id="2.30.30.870:FF:000002">
    <property type="entry name" value="Protein pelota homolog"/>
    <property type="match status" value="1"/>
</dbReference>
<dbReference type="GO" id="GO:0070651">
    <property type="term" value="P:nonfunctional rRNA decay"/>
    <property type="evidence" value="ECO:0007669"/>
    <property type="project" value="TreeGrafter"/>
</dbReference>
<evidence type="ECO:0000256" key="3">
    <source>
        <dbReference type="ARBA" id="ARBA00009504"/>
    </source>
</evidence>
<name>A0A640KI36_LEITA</name>
<keyword evidence="5" id="KW-0479">Metal-binding</keyword>
<dbReference type="InterPro" id="IPR029064">
    <property type="entry name" value="Ribosomal_eL30-like_sf"/>
</dbReference>
<dbReference type="AlphaFoldDB" id="A0A640KI36"/>
<dbReference type="EMBL" id="BLBS01000035">
    <property type="protein sequence ID" value="GET89380.1"/>
    <property type="molecule type" value="Genomic_DNA"/>
</dbReference>
<dbReference type="Pfam" id="PF03465">
    <property type="entry name" value="eRF1_3"/>
    <property type="match status" value="1"/>
</dbReference>
<dbReference type="InterPro" id="IPR005141">
    <property type="entry name" value="eRF1_2"/>
</dbReference>
<dbReference type="Proteomes" id="UP000419144">
    <property type="component" value="Unassembled WGS sequence"/>
</dbReference>
<dbReference type="Pfam" id="PF26356">
    <property type="entry name" value="Pelota_N"/>
    <property type="match status" value="1"/>
</dbReference>
<evidence type="ECO:0000259" key="6">
    <source>
        <dbReference type="SMART" id="SM01194"/>
    </source>
</evidence>
<evidence type="ECO:0000256" key="1">
    <source>
        <dbReference type="ARBA" id="ARBA00001968"/>
    </source>
</evidence>
<dbReference type="GO" id="GO:0071025">
    <property type="term" value="P:RNA surveillance"/>
    <property type="evidence" value="ECO:0007669"/>
    <property type="project" value="InterPro"/>
</dbReference>
<evidence type="ECO:0000313" key="7">
    <source>
        <dbReference type="EMBL" id="GET89380.1"/>
    </source>
</evidence>
<organism evidence="7 8">
    <name type="scientific">Leishmania tarentolae</name>
    <name type="common">Sauroleishmania tarentolae</name>
    <dbReference type="NCBI Taxonomy" id="5689"/>
    <lineage>
        <taxon>Eukaryota</taxon>
        <taxon>Discoba</taxon>
        <taxon>Euglenozoa</taxon>
        <taxon>Kinetoplastea</taxon>
        <taxon>Metakinetoplastina</taxon>
        <taxon>Trypanosomatida</taxon>
        <taxon>Trypanosomatidae</taxon>
        <taxon>Leishmaniinae</taxon>
        <taxon>Leishmania</taxon>
        <taxon>lizard Leishmania</taxon>
    </lineage>
</organism>
<dbReference type="GO" id="GO:0046872">
    <property type="term" value="F:metal ion binding"/>
    <property type="evidence" value="ECO:0007669"/>
    <property type="project" value="UniProtKB-KW"/>
</dbReference>